<proteinExistence type="predicted"/>
<dbReference type="AlphaFoldDB" id="A0A6A6NRH7"/>
<dbReference type="Proteomes" id="UP000799766">
    <property type="component" value="Unassembled WGS sequence"/>
</dbReference>
<dbReference type="EMBL" id="MU001693">
    <property type="protein sequence ID" value="KAF2454178.1"/>
    <property type="molecule type" value="Genomic_DNA"/>
</dbReference>
<name>A0A6A6NRH7_9PEZI</name>
<evidence type="ECO:0000313" key="4">
    <source>
        <dbReference type="Proteomes" id="UP000799766"/>
    </source>
</evidence>
<keyword evidence="4" id="KW-1185">Reference proteome</keyword>
<feature type="domain" description="T6SS Phospholipase effector Tle1-like catalytic" evidence="2">
    <location>
        <begin position="86"/>
        <end position="387"/>
    </location>
</feature>
<evidence type="ECO:0000313" key="3">
    <source>
        <dbReference type="EMBL" id="KAF2454178.1"/>
    </source>
</evidence>
<evidence type="ECO:0000256" key="1">
    <source>
        <dbReference type="SAM" id="MobiDB-lite"/>
    </source>
</evidence>
<evidence type="ECO:0000259" key="2">
    <source>
        <dbReference type="Pfam" id="PF09994"/>
    </source>
</evidence>
<feature type="compositionally biased region" description="Low complexity" evidence="1">
    <location>
        <begin position="408"/>
        <end position="418"/>
    </location>
</feature>
<gene>
    <name evidence="3" type="ORF">BDY21DRAFT_354307</name>
</gene>
<dbReference type="PANTHER" id="PTHR33840">
    <property type="match status" value="1"/>
</dbReference>
<sequence>MSPRVRPRSSSPLLSGAALYWLGGLCRAKLSCFGASTSLARAASHRRLGTRTWDRSRAMSSVAMDPGSGQQGYAVEGLRPVSKNRKRLVVLCDGTWQDSTTEDESTYPSNVTRFARTLSKYAFLKETGEEVEQIVYYQKGIGTGVLDRYLGGAFGLGLSSNVRGCYSFLAHNYDPGDTIHFFGFSRGAYTARAIAGLVNATGLLTKRGMDSFAHLYGLYYDRTLPEAEKQRRQTTLVERLVAAGDLDLDARDAVCIVGVWDTVAFHKPWVARLPGAAFLGLDSGERIEFKNAKLSPRVNYGFHALSLDDGRELYKPTVWEARNTAEGPGEDGAVDVVAGGNVEGGERSTRTKQVVKQVWFSGEHTDVGGGRTDHRLSDITLAWMVSECMKTGELEFDLSYLRARDESSSSSMAPSPGSDARVPSTTGSDYIDTVHSSAFARKVSRSSAAPMNESLAYGPAPWATHLGPTRQEMAWYWHAWYAMRGLFPAAIREPDEGQGVHCSVADRALSKEMLAMESCKDAVVWPCGPLTGLCRKEEDWLEAKGGKRLPLVGASGVELVLKDNVRGVEVGKRQ</sequence>
<dbReference type="PANTHER" id="PTHR33840:SF1">
    <property type="entry name" value="TLE1 PHOSPHOLIPASE DOMAIN-CONTAINING PROTEIN"/>
    <property type="match status" value="1"/>
</dbReference>
<organism evidence="3 4">
    <name type="scientific">Lineolata rhizophorae</name>
    <dbReference type="NCBI Taxonomy" id="578093"/>
    <lineage>
        <taxon>Eukaryota</taxon>
        <taxon>Fungi</taxon>
        <taxon>Dikarya</taxon>
        <taxon>Ascomycota</taxon>
        <taxon>Pezizomycotina</taxon>
        <taxon>Dothideomycetes</taxon>
        <taxon>Dothideomycetes incertae sedis</taxon>
        <taxon>Lineolatales</taxon>
        <taxon>Lineolataceae</taxon>
        <taxon>Lineolata</taxon>
    </lineage>
</organism>
<protein>
    <recommendedName>
        <fullName evidence="2">T6SS Phospholipase effector Tle1-like catalytic domain-containing protein</fullName>
    </recommendedName>
</protein>
<reference evidence="3" key="1">
    <citation type="journal article" date="2020" name="Stud. Mycol.">
        <title>101 Dothideomycetes genomes: a test case for predicting lifestyles and emergence of pathogens.</title>
        <authorList>
            <person name="Haridas S."/>
            <person name="Albert R."/>
            <person name="Binder M."/>
            <person name="Bloem J."/>
            <person name="Labutti K."/>
            <person name="Salamov A."/>
            <person name="Andreopoulos B."/>
            <person name="Baker S."/>
            <person name="Barry K."/>
            <person name="Bills G."/>
            <person name="Bluhm B."/>
            <person name="Cannon C."/>
            <person name="Castanera R."/>
            <person name="Culley D."/>
            <person name="Daum C."/>
            <person name="Ezra D."/>
            <person name="Gonzalez J."/>
            <person name="Henrissat B."/>
            <person name="Kuo A."/>
            <person name="Liang C."/>
            <person name="Lipzen A."/>
            <person name="Lutzoni F."/>
            <person name="Magnuson J."/>
            <person name="Mondo S."/>
            <person name="Nolan M."/>
            <person name="Ohm R."/>
            <person name="Pangilinan J."/>
            <person name="Park H.-J."/>
            <person name="Ramirez L."/>
            <person name="Alfaro M."/>
            <person name="Sun H."/>
            <person name="Tritt A."/>
            <person name="Yoshinaga Y."/>
            <person name="Zwiers L.-H."/>
            <person name="Turgeon B."/>
            <person name="Goodwin S."/>
            <person name="Spatafora J."/>
            <person name="Crous P."/>
            <person name="Grigoriev I."/>
        </authorList>
    </citation>
    <scope>NUCLEOTIDE SEQUENCE</scope>
    <source>
        <strain evidence="3">ATCC 16933</strain>
    </source>
</reference>
<dbReference type="OrthoDB" id="3057168at2759"/>
<dbReference type="Pfam" id="PF09994">
    <property type="entry name" value="T6SS_Tle1-like_cat"/>
    <property type="match status" value="1"/>
</dbReference>
<accession>A0A6A6NRH7</accession>
<feature type="region of interest" description="Disordered" evidence="1">
    <location>
        <begin position="407"/>
        <end position="427"/>
    </location>
</feature>
<dbReference type="InterPro" id="IPR018712">
    <property type="entry name" value="Tle1-like_cat"/>
</dbReference>